<dbReference type="PANTHER" id="PTHR28259:SF1">
    <property type="entry name" value="FLUORIDE EXPORT PROTEIN 1-RELATED"/>
    <property type="match status" value="1"/>
</dbReference>
<dbReference type="GO" id="GO:0046872">
    <property type="term" value="F:metal ion binding"/>
    <property type="evidence" value="ECO:0007669"/>
    <property type="project" value="UniProtKB-KW"/>
</dbReference>
<keyword evidence="6 10" id="KW-0407">Ion channel</keyword>
<keyword evidence="10" id="KW-0479">Metal-binding</keyword>
<keyword evidence="5 10" id="KW-0472">Membrane</keyword>
<gene>
    <name evidence="10 11" type="primary">crcB</name>
    <name evidence="10" type="synonym">fluC</name>
    <name evidence="11" type="ORF">H8876_05200</name>
</gene>
<proteinExistence type="inferred from homology"/>
<evidence type="ECO:0000256" key="6">
    <source>
        <dbReference type="ARBA" id="ARBA00023303"/>
    </source>
</evidence>
<keyword evidence="2 10" id="KW-1003">Cell membrane</keyword>
<evidence type="ECO:0000256" key="4">
    <source>
        <dbReference type="ARBA" id="ARBA00022989"/>
    </source>
</evidence>
<evidence type="ECO:0000256" key="3">
    <source>
        <dbReference type="ARBA" id="ARBA00022692"/>
    </source>
</evidence>
<sequence length="126" mass="13039">MFLNCIAVGAGGFLGAVSRYLMGMIPFLQKGSLPYHTLLINVLGAVLIGIVVKTADSTEILNPSTVLFLKVGICGGFTTFSTFSLESLDLLQSGRPAAFAVYAIASVVLCVAGVLGGKWIAGILQA</sequence>
<feature type="transmembrane region" description="Helical" evidence="10">
    <location>
        <begin position="35"/>
        <end position="55"/>
    </location>
</feature>
<feature type="transmembrane region" description="Helical" evidence="10">
    <location>
        <begin position="67"/>
        <end position="85"/>
    </location>
</feature>
<dbReference type="Pfam" id="PF02537">
    <property type="entry name" value="CRCB"/>
    <property type="match status" value="1"/>
</dbReference>
<dbReference type="RefSeq" id="WP_177265454.1">
    <property type="nucleotide sequence ID" value="NZ_JACRWC010000064.1"/>
</dbReference>
<evidence type="ECO:0000313" key="11">
    <source>
        <dbReference type="EMBL" id="MBC5999391.1"/>
    </source>
</evidence>
<feature type="binding site" evidence="10">
    <location>
        <position position="78"/>
    </location>
    <ligand>
        <name>Na(+)</name>
        <dbReference type="ChEBI" id="CHEBI:29101"/>
        <note>structural</note>
    </ligand>
</feature>
<comment type="caution">
    <text evidence="11">The sequence shown here is derived from an EMBL/GenBank/DDBJ whole genome shotgun (WGS) entry which is preliminary data.</text>
</comment>
<comment type="catalytic activity">
    <reaction evidence="8">
        <text>fluoride(in) = fluoride(out)</text>
        <dbReference type="Rhea" id="RHEA:76159"/>
        <dbReference type="ChEBI" id="CHEBI:17051"/>
    </reaction>
    <physiologicalReaction direction="left-to-right" evidence="8">
        <dbReference type="Rhea" id="RHEA:76160"/>
    </physiologicalReaction>
</comment>
<feature type="transmembrane region" description="Helical" evidence="10">
    <location>
        <begin position="97"/>
        <end position="121"/>
    </location>
</feature>
<evidence type="ECO:0000256" key="5">
    <source>
        <dbReference type="ARBA" id="ARBA00023136"/>
    </source>
</evidence>
<evidence type="ECO:0000256" key="2">
    <source>
        <dbReference type="ARBA" id="ARBA00022475"/>
    </source>
</evidence>
<organism evidence="11 12">
    <name type="scientific">Lentihominibacter faecis</name>
    <dbReference type="NCBI Taxonomy" id="2764712"/>
    <lineage>
        <taxon>Bacteria</taxon>
        <taxon>Bacillati</taxon>
        <taxon>Bacillota</taxon>
        <taxon>Clostridia</taxon>
        <taxon>Peptostreptococcales</taxon>
        <taxon>Anaerovoracaceae</taxon>
        <taxon>Lentihominibacter</taxon>
    </lineage>
</organism>
<dbReference type="GO" id="GO:0140114">
    <property type="term" value="P:cellular detoxification of fluoride"/>
    <property type="evidence" value="ECO:0007669"/>
    <property type="project" value="UniProtKB-UniRule"/>
</dbReference>
<keyword evidence="10" id="KW-0813">Transport</keyword>
<comment type="similarity">
    <text evidence="7 10">Belongs to the fluoride channel Fluc/FEX (TC 1.A.43) family.</text>
</comment>
<keyword evidence="10" id="KW-0915">Sodium</keyword>
<comment type="activity regulation">
    <text evidence="10">Na(+) is not transported, but it plays an essential structural role and its presence is essential for fluoride channel function.</text>
</comment>
<dbReference type="HAMAP" id="MF_00454">
    <property type="entry name" value="FluC"/>
    <property type="match status" value="1"/>
</dbReference>
<dbReference type="AlphaFoldDB" id="A0A923NBZ9"/>
<dbReference type="GO" id="GO:0005886">
    <property type="term" value="C:plasma membrane"/>
    <property type="evidence" value="ECO:0007669"/>
    <property type="project" value="UniProtKB-SubCell"/>
</dbReference>
<dbReference type="PANTHER" id="PTHR28259">
    <property type="entry name" value="FLUORIDE EXPORT PROTEIN 1-RELATED"/>
    <property type="match status" value="1"/>
</dbReference>
<protein>
    <recommendedName>
        <fullName evidence="10">Fluoride-specific ion channel FluC</fullName>
    </recommendedName>
</protein>
<keyword evidence="10" id="KW-0406">Ion transport</keyword>
<evidence type="ECO:0000256" key="7">
    <source>
        <dbReference type="ARBA" id="ARBA00035120"/>
    </source>
</evidence>
<keyword evidence="4 10" id="KW-1133">Transmembrane helix</keyword>
<evidence type="ECO:0000313" key="12">
    <source>
        <dbReference type="Proteomes" id="UP000644115"/>
    </source>
</evidence>
<evidence type="ECO:0000256" key="8">
    <source>
        <dbReference type="ARBA" id="ARBA00035585"/>
    </source>
</evidence>
<dbReference type="EMBL" id="JACRWC010000064">
    <property type="protein sequence ID" value="MBC5999391.1"/>
    <property type="molecule type" value="Genomic_DNA"/>
</dbReference>
<dbReference type="NCBIfam" id="TIGR00494">
    <property type="entry name" value="crcB"/>
    <property type="match status" value="1"/>
</dbReference>
<comment type="subcellular location">
    <subcellularLocation>
        <location evidence="1 10">Cell membrane</location>
        <topology evidence="1 10">Multi-pass membrane protein</topology>
    </subcellularLocation>
</comment>
<feature type="binding site" evidence="10">
    <location>
        <position position="75"/>
    </location>
    <ligand>
        <name>Na(+)</name>
        <dbReference type="ChEBI" id="CHEBI:29101"/>
        <note>structural</note>
    </ligand>
</feature>
<evidence type="ECO:0000256" key="9">
    <source>
        <dbReference type="ARBA" id="ARBA00049940"/>
    </source>
</evidence>
<name>A0A923NBZ9_9FIRM</name>
<evidence type="ECO:0000256" key="10">
    <source>
        <dbReference type="HAMAP-Rule" id="MF_00454"/>
    </source>
</evidence>
<keyword evidence="12" id="KW-1185">Reference proteome</keyword>
<evidence type="ECO:0000256" key="1">
    <source>
        <dbReference type="ARBA" id="ARBA00004651"/>
    </source>
</evidence>
<keyword evidence="3 10" id="KW-0812">Transmembrane</keyword>
<dbReference type="GO" id="GO:0062054">
    <property type="term" value="F:fluoride channel activity"/>
    <property type="evidence" value="ECO:0007669"/>
    <property type="project" value="UniProtKB-UniRule"/>
</dbReference>
<dbReference type="Proteomes" id="UP000644115">
    <property type="component" value="Unassembled WGS sequence"/>
</dbReference>
<reference evidence="11" key="1">
    <citation type="submission" date="2020-08" db="EMBL/GenBank/DDBJ databases">
        <authorList>
            <person name="Liu C."/>
            <person name="Sun Q."/>
        </authorList>
    </citation>
    <scope>NUCLEOTIDE SEQUENCE</scope>
    <source>
        <strain evidence="11">BX16</strain>
    </source>
</reference>
<accession>A0A923NBZ9</accession>
<dbReference type="InterPro" id="IPR003691">
    <property type="entry name" value="FluC"/>
</dbReference>
<comment type="function">
    <text evidence="9 10">Fluoride-specific ion channel. Important for reducing fluoride concentration in the cell, thus reducing its toxicity.</text>
</comment>